<evidence type="ECO:0000256" key="3">
    <source>
        <dbReference type="SAM" id="SignalP"/>
    </source>
</evidence>
<dbReference type="SUPFAM" id="SSF51011">
    <property type="entry name" value="Glycosyl hydrolase domain"/>
    <property type="match status" value="1"/>
</dbReference>
<organism evidence="8 9">
    <name type="scientific">Massilia polaris</name>
    <dbReference type="NCBI Taxonomy" id="2728846"/>
    <lineage>
        <taxon>Bacteria</taxon>
        <taxon>Pseudomonadati</taxon>
        <taxon>Pseudomonadota</taxon>
        <taxon>Betaproteobacteria</taxon>
        <taxon>Burkholderiales</taxon>
        <taxon>Oxalobacteraceae</taxon>
        <taxon>Telluria group</taxon>
        <taxon>Massilia</taxon>
    </lineage>
</organism>
<comment type="caution">
    <text evidence="8">The sequence shown here is derived from an EMBL/GenBank/DDBJ whole genome shotgun (WGS) entry which is preliminary data.</text>
</comment>
<feature type="domain" description="Glycoside hydrolase family 31 N-terminal" evidence="5">
    <location>
        <begin position="49"/>
        <end position="205"/>
    </location>
</feature>
<dbReference type="InterPro" id="IPR013780">
    <property type="entry name" value="Glyco_hydro_b"/>
</dbReference>
<protein>
    <submittedName>
        <fullName evidence="8">DUF5110 domain-containing protein</fullName>
    </submittedName>
</protein>
<evidence type="ECO:0000259" key="5">
    <source>
        <dbReference type="Pfam" id="PF13802"/>
    </source>
</evidence>
<evidence type="ECO:0000259" key="6">
    <source>
        <dbReference type="Pfam" id="PF17137"/>
    </source>
</evidence>
<dbReference type="CDD" id="cd06598">
    <property type="entry name" value="GH31_transferase_CtsZ"/>
    <property type="match status" value="1"/>
</dbReference>
<keyword evidence="2" id="KW-0378">Hydrolase</keyword>
<feature type="domain" description="DUF5110" evidence="6">
    <location>
        <begin position="679"/>
        <end position="751"/>
    </location>
</feature>
<reference evidence="8 9" key="1">
    <citation type="submission" date="2020-04" db="EMBL/GenBank/DDBJ databases">
        <title>Massilia sp. RP-1-19 isolated from soil.</title>
        <authorList>
            <person name="Dahal R.H."/>
        </authorList>
    </citation>
    <scope>NUCLEOTIDE SEQUENCE [LARGE SCALE GENOMIC DNA]</scope>
    <source>
        <strain evidence="8 9">RP-1-19</strain>
    </source>
</reference>
<dbReference type="InterPro" id="IPR000322">
    <property type="entry name" value="Glyco_hydro_31_TIM"/>
</dbReference>
<dbReference type="EMBL" id="JABBGG010000005">
    <property type="protein sequence ID" value="NML61363.1"/>
    <property type="molecule type" value="Genomic_DNA"/>
</dbReference>
<dbReference type="GO" id="GO:0030246">
    <property type="term" value="F:carbohydrate binding"/>
    <property type="evidence" value="ECO:0007669"/>
    <property type="project" value="InterPro"/>
</dbReference>
<dbReference type="Proteomes" id="UP000583752">
    <property type="component" value="Unassembled WGS sequence"/>
</dbReference>
<dbReference type="SUPFAM" id="SSF74650">
    <property type="entry name" value="Galactose mutarotase-like"/>
    <property type="match status" value="1"/>
</dbReference>
<evidence type="ECO:0000259" key="4">
    <source>
        <dbReference type="Pfam" id="PF01055"/>
    </source>
</evidence>
<dbReference type="SUPFAM" id="SSF51445">
    <property type="entry name" value="(Trans)glycosidases"/>
    <property type="match status" value="1"/>
</dbReference>
<dbReference type="CDD" id="cd14752">
    <property type="entry name" value="GH31_N"/>
    <property type="match status" value="1"/>
</dbReference>
<keyword evidence="9" id="KW-1185">Reference proteome</keyword>
<dbReference type="Pfam" id="PF13802">
    <property type="entry name" value="Gal_mutarotas_2"/>
    <property type="match status" value="1"/>
</dbReference>
<dbReference type="Pfam" id="PF17137">
    <property type="entry name" value="DUF5110"/>
    <property type="match status" value="1"/>
</dbReference>
<dbReference type="InterPro" id="IPR048395">
    <property type="entry name" value="Glyco_hydro_31_C"/>
</dbReference>
<feature type="signal peptide" evidence="3">
    <location>
        <begin position="1"/>
        <end position="21"/>
    </location>
</feature>
<feature type="domain" description="Glycoside hydrolase family 31 TIM barrel" evidence="4">
    <location>
        <begin position="248"/>
        <end position="567"/>
    </location>
</feature>
<evidence type="ECO:0000313" key="8">
    <source>
        <dbReference type="EMBL" id="NML61363.1"/>
    </source>
</evidence>
<name>A0A848HQ23_9BURK</name>
<dbReference type="AlphaFoldDB" id="A0A848HQ23"/>
<dbReference type="Pfam" id="PF01055">
    <property type="entry name" value="Glyco_hydro_31_2nd"/>
    <property type="match status" value="1"/>
</dbReference>
<dbReference type="PANTHER" id="PTHR43863:SF2">
    <property type="entry name" value="MALTASE-GLUCOAMYLASE"/>
    <property type="match status" value="1"/>
</dbReference>
<dbReference type="InterPro" id="IPR033403">
    <property type="entry name" value="DUF5110"/>
</dbReference>
<accession>A0A848HQ23</accession>
<dbReference type="Pfam" id="PF21365">
    <property type="entry name" value="Glyco_hydro_31_3rd"/>
    <property type="match status" value="1"/>
</dbReference>
<keyword evidence="2" id="KW-0326">Glycosidase</keyword>
<evidence type="ECO:0000313" key="9">
    <source>
        <dbReference type="Proteomes" id="UP000583752"/>
    </source>
</evidence>
<dbReference type="InterPro" id="IPR011013">
    <property type="entry name" value="Gal_mutarotase_sf_dom"/>
</dbReference>
<dbReference type="InterPro" id="IPR017853">
    <property type="entry name" value="GH"/>
</dbReference>
<feature type="chain" id="PRO_5032948227" evidence="3">
    <location>
        <begin position="22"/>
        <end position="795"/>
    </location>
</feature>
<dbReference type="Gene3D" id="2.60.40.1760">
    <property type="entry name" value="glycosyl hydrolase (family 31)"/>
    <property type="match status" value="1"/>
</dbReference>
<dbReference type="PANTHER" id="PTHR43863">
    <property type="entry name" value="HYDROLASE, PUTATIVE (AFU_ORTHOLOGUE AFUA_1G03140)-RELATED"/>
    <property type="match status" value="1"/>
</dbReference>
<gene>
    <name evidence="8" type="ORF">HHL21_09795</name>
</gene>
<evidence type="ECO:0000256" key="1">
    <source>
        <dbReference type="ARBA" id="ARBA00007806"/>
    </source>
</evidence>
<dbReference type="InterPro" id="IPR025887">
    <property type="entry name" value="Glyco_hydro_31_N_dom"/>
</dbReference>
<keyword evidence="3" id="KW-0732">Signal</keyword>
<evidence type="ECO:0000259" key="7">
    <source>
        <dbReference type="Pfam" id="PF21365"/>
    </source>
</evidence>
<dbReference type="InterPro" id="IPR051816">
    <property type="entry name" value="Glycosyl_Hydrolase_31"/>
</dbReference>
<feature type="domain" description="Glycosyl hydrolase family 31 C-terminal" evidence="7">
    <location>
        <begin position="575"/>
        <end position="662"/>
    </location>
</feature>
<dbReference type="Gene3D" id="2.60.40.1180">
    <property type="entry name" value="Golgi alpha-mannosidase II"/>
    <property type="match status" value="2"/>
</dbReference>
<sequence>MIRATLHTALLLLALPSLSFAQNSSRTVERIEQKGNRLEVVTSDGVYLITPYSDRIMETVFVPNGEAHDPRSHAVVMAPKAAGTLRTLDGAVEFATGGISATVTRAPFGISYSYKGKPLVAEKNGYARQGKLESIDFALTPDEALYGGGARALGMNRRGHRLPLYNKAHYGYGQKSEQMSYAMPLVLSSKMYMVHFDNPTTGFLDLDAKKANVLSYQPSSGRKAYQVIAGDSWEQLAWEYTGLTGRQPLPPRWAFGNFASRFGYHTEAEARATVDKFIAEKVPLDAIVFDLYWFGPDMRGSMGNFSFSKAQFPNPRGMMADFSAKGVKTILITEPFVLTASTRWQEAVDRKVLATDDKGAPFRYDFYFGNTGLIDITSPLARSWFWDIYKELAPMGVAGWWGDLGEPEVHPDATRHVGGSAAQVHNVYGHEWARLVHEGYRKDFPGQRPFILMRSGYSGSQRFGLIPWSGDVSRSWDGLKPQPEISLQMGMQGAAYMHSDLGGFAGANLDDELYTRWLQYGVFQPIFRPHAQEDVASEPVFRSPAALALAREAIRLRYRLLPYNYTAAFDNNQAGLPLMRPLMYEEPGNPRLRELSSTYLWGNDILVSPVLEAKKTAQEVYFPATAAWIDFHTGQRHEGGSTATVALAADRIPVFVRAGAFIPMAPGMQTTRDYSGKNIELHYYHDRSVAAGSGKMYEDDGETPEAFEKGKYELLQFASRLSGKQLEITIASEAGANRRRLARTLSMVIHNIGAKPAQVEVDGRAVPFDYQGASGTLVFQATASDAARRRISVRL</sequence>
<comment type="similarity">
    <text evidence="1 2">Belongs to the glycosyl hydrolase 31 family.</text>
</comment>
<dbReference type="Gene3D" id="3.20.20.80">
    <property type="entry name" value="Glycosidases"/>
    <property type="match status" value="1"/>
</dbReference>
<proteinExistence type="inferred from homology"/>
<dbReference type="GO" id="GO:0004553">
    <property type="term" value="F:hydrolase activity, hydrolyzing O-glycosyl compounds"/>
    <property type="evidence" value="ECO:0007669"/>
    <property type="project" value="InterPro"/>
</dbReference>
<dbReference type="GO" id="GO:0005975">
    <property type="term" value="P:carbohydrate metabolic process"/>
    <property type="evidence" value="ECO:0007669"/>
    <property type="project" value="InterPro"/>
</dbReference>
<evidence type="ECO:0000256" key="2">
    <source>
        <dbReference type="RuleBase" id="RU361185"/>
    </source>
</evidence>